<keyword evidence="9" id="KW-1185">Reference proteome</keyword>
<dbReference type="RefSeq" id="WP_163764681.1">
    <property type="nucleotide sequence ID" value="NZ_JAAGYR010000014.1"/>
</dbReference>
<dbReference type="Proteomes" id="UP000477651">
    <property type="component" value="Unassembled WGS sequence"/>
</dbReference>
<evidence type="ECO:0000256" key="7">
    <source>
        <dbReference type="ARBA" id="ARBA00048472"/>
    </source>
</evidence>
<reference evidence="8 9" key="1">
    <citation type="submission" date="2020-02" db="EMBL/GenBank/DDBJ databases">
        <title>Pelistega sp. NLN82 were isolated from wild rodents of the Hainan Island.</title>
        <authorList>
            <person name="Niu N."/>
            <person name="Zhou J."/>
        </authorList>
    </citation>
    <scope>NUCLEOTIDE SEQUENCE [LARGE SCALE GENOMIC DNA]</scope>
    <source>
        <strain evidence="8 9">NLN82</strain>
    </source>
</reference>
<sequence length="417" mass="47867">MLNITPYSASPALIDIFCRVIDNYGDIGVCWRLAKDLQNHLHIAQINPDYFDPASLLQTLFKHHPTIPNTIRLWVDDLYSFARLEPRIDPHKTQQIIQGIHIMHWQDNTVSQAQPAPLVIEAFGANLDEGFIQQMKGQTRYWLNVEYLSAEPWVESFHAQPSIQANGVAKYFFFPGFTPKTGGLIRETTLLPSLANFHQAEKYQWLLQYIGKEVADAFIQGDQLITLFCYPHAPFLSLLQGLQANHRPTLLLIPEGVLPQAEQLLQSTHADFIRIKRFAFLPQEQFDYLLACSTFNIVRGEDSFVRAIWSGIPFIWHIYPQEENIHLEKLHAWLNSYPFDTRLITLNTAWNEVSSCSSSIESGKLTTSSDTLSKAFTQLFQSDQLHSLQQSLLDYRRHLLKNQTLSFSILNFQAKHG</sequence>
<evidence type="ECO:0000256" key="2">
    <source>
        <dbReference type="ARBA" id="ARBA00022679"/>
    </source>
</evidence>
<evidence type="ECO:0000256" key="3">
    <source>
        <dbReference type="ARBA" id="ARBA00024303"/>
    </source>
</evidence>
<evidence type="ECO:0000256" key="6">
    <source>
        <dbReference type="ARBA" id="ARBA00030025"/>
    </source>
</evidence>
<organism evidence="8 9">
    <name type="scientific">Pelistega ratti</name>
    <dbReference type="NCBI Taxonomy" id="2652177"/>
    <lineage>
        <taxon>Bacteria</taxon>
        <taxon>Pseudomonadati</taxon>
        <taxon>Pseudomonadota</taxon>
        <taxon>Betaproteobacteria</taxon>
        <taxon>Burkholderiales</taxon>
        <taxon>Alcaligenaceae</taxon>
        <taxon>Pelistega</taxon>
    </lineage>
</organism>
<comment type="function">
    <text evidence="3">Protein-arginine rhamnosyltransferase that catalyzes the transfer of a single rhamnose to elongation factor P (EF-P) on 'Lys-32', a modification required for EF-P-dependent rescue of polyproline stalled ribosomes.</text>
</comment>
<evidence type="ECO:0000313" key="9">
    <source>
        <dbReference type="Proteomes" id="UP000477651"/>
    </source>
</evidence>
<proteinExistence type="inferred from homology"/>
<dbReference type="PIRSF" id="PIRSF015557">
    <property type="entry name" value="UCP015557"/>
    <property type="match status" value="1"/>
</dbReference>
<dbReference type="Pfam" id="PF10093">
    <property type="entry name" value="EarP"/>
    <property type="match status" value="2"/>
</dbReference>
<keyword evidence="1" id="KW-0328">Glycosyltransferase</keyword>
<protein>
    <recommendedName>
        <fullName evidence="5">Protein-arginine rhamnosyltransferase</fullName>
    </recommendedName>
    <alternativeName>
        <fullName evidence="6">EF-P arginine rhamnosyltransferase</fullName>
    </alternativeName>
</protein>
<name>A0A6L9Y8P2_9BURK</name>
<keyword evidence="2 8" id="KW-0808">Transferase</keyword>
<evidence type="ECO:0000256" key="1">
    <source>
        <dbReference type="ARBA" id="ARBA00022676"/>
    </source>
</evidence>
<dbReference type="GO" id="GO:0003746">
    <property type="term" value="F:translation elongation factor activity"/>
    <property type="evidence" value="ECO:0007669"/>
    <property type="project" value="UniProtKB-KW"/>
</dbReference>
<dbReference type="EMBL" id="JAAGYR010000014">
    <property type="protein sequence ID" value="NEN76208.1"/>
    <property type="molecule type" value="Genomic_DNA"/>
</dbReference>
<keyword evidence="8" id="KW-0648">Protein biosynthesis</keyword>
<comment type="similarity">
    <text evidence="4">Belongs to the glycosyltransferase 104 family.</text>
</comment>
<dbReference type="InterPro" id="IPR016633">
    <property type="entry name" value="EarP"/>
</dbReference>
<dbReference type="AlphaFoldDB" id="A0A6L9Y8P2"/>
<keyword evidence="8" id="KW-0251">Elongation factor</keyword>
<comment type="catalytic activity">
    <reaction evidence="7">
        <text>dTDP-beta-L-rhamnose + L-arginyl-[protein] = N(omega)-(alpha-L-rhamnosyl)-L-arginyl-[protein] + dTDP + H(+)</text>
        <dbReference type="Rhea" id="RHEA:66692"/>
        <dbReference type="Rhea" id="RHEA-COMP:10532"/>
        <dbReference type="Rhea" id="RHEA-COMP:17096"/>
        <dbReference type="ChEBI" id="CHEBI:15378"/>
        <dbReference type="ChEBI" id="CHEBI:29965"/>
        <dbReference type="ChEBI" id="CHEBI:57510"/>
        <dbReference type="ChEBI" id="CHEBI:58369"/>
        <dbReference type="ChEBI" id="CHEBI:167445"/>
    </reaction>
    <physiologicalReaction direction="left-to-right" evidence="7">
        <dbReference type="Rhea" id="RHEA:66693"/>
    </physiologicalReaction>
</comment>
<comment type="caution">
    <text evidence="8">The sequence shown here is derived from an EMBL/GenBank/DDBJ whole genome shotgun (WGS) entry which is preliminary data.</text>
</comment>
<dbReference type="GO" id="GO:0106361">
    <property type="term" value="F:protein-arginine rhamnosyltransferase activity"/>
    <property type="evidence" value="ECO:0007669"/>
    <property type="project" value="InterPro"/>
</dbReference>
<gene>
    <name evidence="8" type="ORF">F9B74_07720</name>
</gene>
<evidence type="ECO:0000256" key="5">
    <source>
        <dbReference type="ARBA" id="ARBA00024416"/>
    </source>
</evidence>
<evidence type="ECO:0000313" key="8">
    <source>
        <dbReference type="EMBL" id="NEN76208.1"/>
    </source>
</evidence>
<evidence type="ECO:0000256" key="4">
    <source>
        <dbReference type="ARBA" id="ARBA00024346"/>
    </source>
</evidence>
<accession>A0A6L9Y8P2</accession>